<accession>A0A926KSR5</accession>
<dbReference type="Proteomes" id="UP000650466">
    <property type="component" value="Unassembled WGS sequence"/>
</dbReference>
<dbReference type="RefSeq" id="WP_188176436.1">
    <property type="nucleotide sequence ID" value="NZ_JACVVD010000008.1"/>
</dbReference>
<proteinExistence type="predicted"/>
<protein>
    <submittedName>
        <fullName evidence="1">WYL domain-containing protein</fullName>
    </submittedName>
</protein>
<gene>
    <name evidence="1" type="ORF">ICC18_21200</name>
</gene>
<keyword evidence="2" id="KW-1185">Reference proteome</keyword>
<evidence type="ECO:0000313" key="1">
    <source>
        <dbReference type="EMBL" id="MBD0382638.1"/>
    </source>
</evidence>
<comment type="caution">
    <text evidence="1">The sequence shown here is derived from an EMBL/GenBank/DDBJ whole genome shotgun (WGS) entry which is preliminary data.</text>
</comment>
<dbReference type="AlphaFoldDB" id="A0A926KSR5"/>
<sequence length="266" mass="31513">MNLFEKIFNYQLISRLADSGTFMITAQERAWLKTMLASPSASAAFTPHTLNKLRSMLEAEKPLDLSKAFIEKAGSLEKQVFHPLLRPLRRLITEKSGIRLTYRVKDERSFQDEMAFPYKLEYSMVKKEWYLLWYHMRHRALMSTKLQKIDSVHELPVSIDRAEQMEAEIENLLLKLQQHATIQVIKEYNRELSRILYAFSCFEKDVDYDDIHHTYTIRLTFLSNESEYVLSKIRFLGKRVKVVEGEHLQRRMHESAMKALGRYEIE</sequence>
<dbReference type="PROSITE" id="PS52050">
    <property type="entry name" value="WYL"/>
    <property type="match status" value="1"/>
</dbReference>
<organism evidence="1 2">
    <name type="scientific">Paenibacillus sedimenti</name>
    <dbReference type="NCBI Taxonomy" id="2770274"/>
    <lineage>
        <taxon>Bacteria</taxon>
        <taxon>Bacillati</taxon>
        <taxon>Bacillota</taxon>
        <taxon>Bacilli</taxon>
        <taxon>Bacillales</taxon>
        <taxon>Paenibacillaceae</taxon>
        <taxon>Paenibacillus</taxon>
    </lineage>
</organism>
<dbReference type="EMBL" id="JACVVD010000008">
    <property type="protein sequence ID" value="MBD0382638.1"/>
    <property type="molecule type" value="Genomic_DNA"/>
</dbReference>
<evidence type="ECO:0000313" key="2">
    <source>
        <dbReference type="Proteomes" id="UP000650466"/>
    </source>
</evidence>
<reference evidence="1" key="1">
    <citation type="submission" date="2020-09" db="EMBL/GenBank/DDBJ databases">
        <title>Draft Genome Sequence of Paenibacillus sp. WST5.</title>
        <authorList>
            <person name="Bao Z."/>
        </authorList>
    </citation>
    <scope>NUCLEOTIDE SEQUENCE</scope>
    <source>
        <strain evidence="1">WST5</strain>
    </source>
</reference>
<name>A0A926KSR5_9BACL</name>